<evidence type="ECO:0000256" key="4">
    <source>
        <dbReference type="ARBA" id="ARBA00012564"/>
    </source>
</evidence>
<evidence type="ECO:0000259" key="14">
    <source>
        <dbReference type="Pfam" id="PF17900"/>
    </source>
</evidence>
<evidence type="ECO:0000256" key="9">
    <source>
        <dbReference type="ARBA" id="ARBA00022801"/>
    </source>
</evidence>
<keyword evidence="7" id="KW-0645">Protease</keyword>
<dbReference type="InterPro" id="IPR001930">
    <property type="entry name" value="Peptidase_M1"/>
</dbReference>
<dbReference type="GO" id="GO:0005615">
    <property type="term" value="C:extracellular space"/>
    <property type="evidence" value="ECO:0007669"/>
    <property type="project" value="TreeGrafter"/>
</dbReference>
<organism evidence="16 17">
    <name type="scientific">candidate division LCP-89 bacterium B3_LCP</name>
    <dbReference type="NCBI Taxonomy" id="2012998"/>
    <lineage>
        <taxon>Bacteria</taxon>
        <taxon>Pseudomonadati</taxon>
        <taxon>Bacteria division LCP-89</taxon>
    </lineage>
</organism>
<evidence type="ECO:0000259" key="13">
    <source>
        <dbReference type="Pfam" id="PF01433"/>
    </source>
</evidence>
<feature type="domain" description="Secretion system C-terminal sorting" evidence="15">
    <location>
        <begin position="728"/>
        <end position="803"/>
    </location>
</feature>
<keyword evidence="12" id="KW-0732">Signal</keyword>
<dbReference type="Pfam" id="PF18962">
    <property type="entry name" value="Por_Secre_tail"/>
    <property type="match status" value="1"/>
</dbReference>
<accession>A0A532V1X6</accession>
<evidence type="ECO:0000259" key="15">
    <source>
        <dbReference type="Pfam" id="PF18962"/>
    </source>
</evidence>
<comment type="similarity">
    <text evidence="3">Belongs to the peptidase M1 family.</text>
</comment>
<protein>
    <recommendedName>
        <fullName evidence="5">Aminopeptidase N</fullName>
        <ecNumber evidence="4">3.4.11.2</ecNumber>
    </recommendedName>
</protein>
<dbReference type="SUPFAM" id="SSF55486">
    <property type="entry name" value="Metalloproteases ('zincins'), catalytic domain"/>
    <property type="match status" value="1"/>
</dbReference>
<dbReference type="CDD" id="cd09603">
    <property type="entry name" value="M1_APN_like"/>
    <property type="match status" value="1"/>
</dbReference>
<evidence type="ECO:0000313" key="17">
    <source>
        <dbReference type="Proteomes" id="UP000319619"/>
    </source>
</evidence>
<evidence type="ECO:0000256" key="6">
    <source>
        <dbReference type="ARBA" id="ARBA00022438"/>
    </source>
</evidence>
<sequence>MRKSIRLIQYLLLLTILLLSAVAHSGEVPILDPDGYQILFDAKEARGPAKVIDELDDDSGYDALEYDIEIRFDPTIEYINGHVHMLIECTDPTLNDVDLHLYYNMDIDSILVDGTTASYSHTYEDNLTIDLPLPLVTGETAGLSIYYHGYPVSGGGLGALSWDTHQGTPIISSLSEPEGSRTWWPCKDVPSDKANSIRMVWTVPDNLYATGNGLLQSITTPEPGWESYEWVENYPITTYLVAVTATNFIHWQDWYVTAALDSVPLDHYVYPEDLSASYVDFADLPDVMTFFASVFDEYPFLDEKYGHAEFPWGGAMEHQTLTSYGEGLITGTNYYHWIMVHELAHQWWGDLVTCGTWMDIWLNEGFATYSDALWIEYDQGWQAFLNRMASFKSTYFYYDNINRFPIYNPENMWGGTVYQKGAWILNMLRYVVGEDDFWAFFLEWGDRYAFQSPVTADLQQTFEDVSGMDLDWFFDQWVYMAGYPEYEWGWDFEILSPDSSQVNLSVMQVQELINQTPVFDMPVEIWVTTTLGEEIHIIQNDEQVQYYSFDVGGIPLDVEFDPDEWILKTADEVPYAPPPQTISLRPYNPPITIPASGGSFDYNIEATNNQSSGASFDVWCDVTLPNGSTFGPVLGPVNVYLAGNSSVDRDRSQDVPVGAPTGTYSYNAYIGTYPDDVWDDDAFTFEKLSTGDNGSAFNEWINSGESFDNWIADTDVEIPVEFACKGAYPNPFNPTTVISYQLHDANLVHLVVYDLSGRKVADLVNGWRDAGVHEVTFNGSDLASGIYIYNLTTSDYNASGKMVLVK</sequence>
<feature type="domain" description="Aminopeptidase N-like N-terminal" evidence="14">
    <location>
        <begin position="65"/>
        <end position="240"/>
    </location>
</feature>
<evidence type="ECO:0000256" key="3">
    <source>
        <dbReference type="ARBA" id="ARBA00010136"/>
    </source>
</evidence>
<keyword evidence="9" id="KW-0378">Hydrolase</keyword>
<evidence type="ECO:0000313" key="16">
    <source>
        <dbReference type="EMBL" id="TKJ40997.1"/>
    </source>
</evidence>
<dbReference type="InterPro" id="IPR014782">
    <property type="entry name" value="Peptidase_M1_dom"/>
</dbReference>
<feature type="chain" id="PRO_5022150973" description="Aminopeptidase N" evidence="12">
    <location>
        <begin position="26"/>
        <end position="806"/>
    </location>
</feature>
<dbReference type="InterPro" id="IPR027268">
    <property type="entry name" value="Peptidase_M4/M1_CTD_sf"/>
</dbReference>
<evidence type="ECO:0000256" key="11">
    <source>
        <dbReference type="ARBA" id="ARBA00023049"/>
    </source>
</evidence>
<dbReference type="EC" id="3.4.11.2" evidence="4"/>
<evidence type="ECO:0000256" key="1">
    <source>
        <dbReference type="ARBA" id="ARBA00000098"/>
    </source>
</evidence>
<evidence type="ECO:0000256" key="2">
    <source>
        <dbReference type="ARBA" id="ARBA00001947"/>
    </source>
</evidence>
<evidence type="ECO:0000256" key="10">
    <source>
        <dbReference type="ARBA" id="ARBA00022833"/>
    </source>
</evidence>
<dbReference type="Pfam" id="PF01433">
    <property type="entry name" value="Peptidase_M1"/>
    <property type="match status" value="1"/>
</dbReference>
<dbReference type="NCBIfam" id="TIGR04183">
    <property type="entry name" value="Por_Secre_tail"/>
    <property type="match status" value="1"/>
</dbReference>
<reference evidence="16 17" key="1">
    <citation type="submission" date="2017-06" db="EMBL/GenBank/DDBJ databases">
        <title>Novel microbial phyla capable of carbon fixation and sulfur reduction in deep-sea sediments.</title>
        <authorList>
            <person name="Huang J."/>
            <person name="Baker B."/>
            <person name="Wang Y."/>
        </authorList>
    </citation>
    <scope>NUCLEOTIDE SEQUENCE [LARGE SCALE GENOMIC DNA]</scope>
    <source>
        <strain evidence="16">B3_LCP</strain>
    </source>
</reference>
<evidence type="ECO:0000256" key="5">
    <source>
        <dbReference type="ARBA" id="ARBA00015611"/>
    </source>
</evidence>
<dbReference type="GO" id="GO:0016285">
    <property type="term" value="F:alanyl aminopeptidase activity"/>
    <property type="evidence" value="ECO:0007669"/>
    <property type="project" value="UniProtKB-EC"/>
</dbReference>
<dbReference type="GO" id="GO:0008270">
    <property type="term" value="F:zinc ion binding"/>
    <property type="evidence" value="ECO:0007669"/>
    <property type="project" value="InterPro"/>
</dbReference>
<evidence type="ECO:0000256" key="12">
    <source>
        <dbReference type="SAM" id="SignalP"/>
    </source>
</evidence>
<comment type="caution">
    <text evidence="16">The sequence shown here is derived from an EMBL/GenBank/DDBJ whole genome shotgun (WGS) entry which is preliminary data.</text>
</comment>
<dbReference type="GO" id="GO:0006508">
    <property type="term" value="P:proteolysis"/>
    <property type="evidence" value="ECO:0007669"/>
    <property type="project" value="UniProtKB-KW"/>
</dbReference>
<dbReference type="InterPro" id="IPR050344">
    <property type="entry name" value="Peptidase_M1_aminopeptidases"/>
</dbReference>
<dbReference type="Gene3D" id="2.60.40.4070">
    <property type="match status" value="1"/>
</dbReference>
<feature type="domain" description="Peptidase M1 membrane alanine aminopeptidase" evidence="13">
    <location>
        <begin position="309"/>
        <end position="477"/>
    </location>
</feature>
<dbReference type="InterPro" id="IPR045357">
    <property type="entry name" value="Aminopeptidase_N-like_N"/>
</dbReference>
<dbReference type="InterPro" id="IPR026444">
    <property type="entry name" value="Secre_tail"/>
</dbReference>
<dbReference type="Gene3D" id="2.60.40.1730">
    <property type="entry name" value="tricorn interacting facor f3 domain"/>
    <property type="match status" value="1"/>
</dbReference>
<dbReference type="PRINTS" id="PR00756">
    <property type="entry name" value="ALADIPTASE"/>
</dbReference>
<proteinExistence type="inferred from homology"/>
<dbReference type="EMBL" id="NJBN01000003">
    <property type="protein sequence ID" value="TKJ40997.1"/>
    <property type="molecule type" value="Genomic_DNA"/>
</dbReference>
<dbReference type="Proteomes" id="UP000319619">
    <property type="component" value="Unassembled WGS sequence"/>
</dbReference>
<dbReference type="AlphaFoldDB" id="A0A532V1X6"/>
<gene>
    <name evidence="16" type="ORF">CEE37_04855</name>
</gene>
<dbReference type="SUPFAM" id="SSF63737">
    <property type="entry name" value="Leukotriene A4 hydrolase N-terminal domain"/>
    <property type="match status" value="1"/>
</dbReference>
<dbReference type="GO" id="GO:0042277">
    <property type="term" value="F:peptide binding"/>
    <property type="evidence" value="ECO:0007669"/>
    <property type="project" value="TreeGrafter"/>
</dbReference>
<keyword evidence="8" id="KW-0479">Metal-binding</keyword>
<dbReference type="PANTHER" id="PTHR11533:SF174">
    <property type="entry name" value="PUROMYCIN-SENSITIVE AMINOPEPTIDASE-RELATED"/>
    <property type="match status" value="1"/>
</dbReference>
<dbReference type="Pfam" id="PF17900">
    <property type="entry name" value="Peptidase_M1_N"/>
    <property type="match status" value="1"/>
</dbReference>
<dbReference type="PANTHER" id="PTHR11533">
    <property type="entry name" value="PROTEASE M1 ZINC METALLOPROTEASE"/>
    <property type="match status" value="1"/>
</dbReference>
<keyword evidence="10" id="KW-0862">Zinc</keyword>
<evidence type="ECO:0000256" key="7">
    <source>
        <dbReference type="ARBA" id="ARBA00022670"/>
    </source>
</evidence>
<keyword evidence="6" id="KW-0031">Aminopeptidase</keyword>
<dbReference type="InterPro" id="IPR042097">
    <property type="entry name" value="Aminopeptidase_N-like_N_sf"/>
</dbReference>
<comment type="cofactor">
    <cofactor evidence="2">
        <name>Zn(2+)</name>
        <dbReference type="ChEBI" id="CHEBI:29105"/>
    </cofactor>
</comment>
<evidence type="ECO:0000256" key="8">
    <source>
        <dbReference type="ARBA" id="ARBA00022723"/>
    </source>
</evidence>
<dbReference type="Gene3D" id="1.10.390.10">
    <property type="entry name" value="Neutral Protease Domain 2"/>
    <property type="match status" value="1"/>
</dbReference>
<dbReference type="GO" id="GO:0005737">
    <property type="term" value="C:cytoplasm"/>
    <property type="evidence" value="ECO:0007669"/>
    <property type="project" value="TreeGrafter"/>
</dbReference>
<keyword evidence="11" id="KW-0482">Metalloprotease</keyword>
<name>A0A532V1X6_UNCL8</name>
<dbReference type="GO" id="GO:0070006">
    <property type="term" value="F:metalloaminopeptidase activity"/>
    <property type="evidence" value="ECO:0007669"/>
    <property type="project" value="TreeGrafter"/>
</dbReference>
<dbReference type="GO" id="GO:0016020">
    <property type="term" value="C:membrane"/>
    <property type="evidence" value="ECO:0007669"/>
    <property type="project" value="TreeGrafter"/>
</dbReference>
<feature type="signal peptide" evidence="12">
    <location>
        <begin position="1"/>
        <end position="25"/>
    </location>
</feature>
<dbReference type="GO" id="GO:0043171">
    <property type="term" value="P:peptide catabolic process"/>
    <property type="evidence" value="ECO:0007669"/>
    <property type="project" value="TreeGrafter"/>
</dbReference>
<comment type="catalytic activity">
    <reaction evidence="1">
        <text>Release of an N-terminal amino acid, Xaa-|-Yaa- from a peptide, amide or arylamide. Xaa is preferably Ala, but may be most amino acids including Pro (slow action). When a terminal hydrophobic residue is followed by a prolyl residue, the two may be released as an intact Xaa-Pro dipeptide.</text>
        <dbReference type="EC" id="3.4.11.2"/>
    </reaction>
</comment>